<dbReference type="InterPro" id="IPR043502">
    <property type="entry name" value="DNA/RNA_pol_sf"/>
</dbReference>
<dbReference type="Gene3D" id="3.30.70.270">
    <property type="match status" value="1"/>
</dbReference>
<dbReference type="InterPro" id="IPR043128">
    <property type="entry name" value="Rev_trsase/Diguanyl_cyclase"/>
</dbReference>
<evidence type="ECO:0000313" key="1">
    <source>
        <dbReference type="EMBL" id="KAJ8402476.1"/>
    </source>
</evidence>
<keyword evidence="2" id="KW-1185">Reference proteome</keyword>
<dbReference type="PANTHER" id="PTHR37984">
    <property type="entry name" value="PROTEIN CBG26694"/>
    <property type="match status" value="1"/>
</dbReference>
<accession>A0AAD7WMG3</accession>
<dbReference type="Proteomes" id="UP001221898">
    <property type="component" value="Unassembled WGS sequence"/>
</dbReference>
<name>A0AAD7WMG3_9TELE</name>
<sequence length="122" mass="13069">MQQAGLASFHPCPAPAKAAHWATRSLPIRRGAGGRAETKGRIPAATYTTALNNLHLVFQELAKTNLHLNPAKCSLSLCQTSFLGHVVIVKGVSMDPAKVEAVEQWPVPSSTLEVQSFLGLAW</sequence>
<dbReference type="EMBL" id="JAINUG010000063">
    <property type="protein sequence ID" value="KAJ8402476.1"/>
    <property type="molecule type" value="Genomic_DNA"/>
</dbReference>
<dbReference type="AlphaFoldDB" id="A0AAD7WMG3"/>
<dbReference type="SUPFAM" id="SSF56672">
    <property type="entry name" value="DNA/RNA polymerases"/>
    <property type="match status" value="1"/>
</dbReference>
<organism evidence="1 2">
    <name type="scientific">Aldrovandia affinis</name>
    <dbReference type="NCBI Taxonomy" id="143900"/>
    <lineage>
        <taxon>Eukaryota</taxon>
        <taxon>Metazoa</taxon>
        <taxon>Chordata</taxon>
        <taxon>Craniata</taxon>
        <taxon>Vertebrata</taxon>
        <taxon>Euteleostomi</taxon>
        <taxon>Actinopterygii</taxon>
        <taxon>Neopterygii</taxon>
        <taxon>Teleostei</taxon>
        <taxon>Notacanthiformes</taxon>
        <taxon>Halosauridae</taxon>
        <taxon>Aldrovandia</taxon>
    </lineage>
</organism>
<protein>
    <submittedName>
        <fullName evidence="1">Uncharacterized protein</fullName>
    </submittedName>
</protein>
<comment type="caution">
    <text evidence="1">The sequence shown here is derived from an EMBL/GenBank/DDBJ whole genome shotgun (WGS) entry which is preliminary data.</text>
</comment>
<gene>
    <name evidence="1" type="ORF">AAFF_G00365590</name>
</gene>
<dbReference type="PANTHER" id="PTHR37984:SF5">
    <property type="entry name" value="PROTEIN NYNRIN-LIKE"/>
    <property type="match status" value="1"/>
</dbReference>
<proteinExistence type="predicted"/>
<evidence type="ECO:0000313" key="2">
    <source>
        <dbReference type="Proteomes" id="UP001221898"/>
    </source>
</evidence>
<dbReference type="InterPro" id="IPR050951">
    <property type="entry name" value="Retrovirus_Pol_polyprotein"/>
</dbReference>
<reference evidence="1" key="1">
    <citation type="journal article" date="2023" name="Science">
        <title>Genome structures resolve the early diversification of teleost fishes.</title>
        <authorList>
            <person name="Parey E."/>
            <person name="Louis A."/>
            <person name="Montfort J."/>
            <person name="Bouchez O."/>
            <person name="Roques C."/>
            <person name="Iampietro C."/>
            <person name="Lluch J."/>
            <person name="Castinel A."/>
            <person name="Donnadieu C."/>
            <person name="Desvignes T."/>
            <person name="Floi Bucao C."/>
            <person name="Jouanno E."/>
            <person name="Wen M."/>
            <person name="Mejri S."/>
            <person name="Dirks R."/>
            <person name="Jansen H."/>
            <person name="Henkel C."/>
            <person name="Chen W.J."/>
            <person name="Zahm M."/>
            <person name="Cabau C."/>
            <person name="Klopp C."/>
            <person name="Thompson A.W."/>
            <person name="Robinson-Rechavi M."/>
            <person name="Braasch I."/>
            <person name="Lecointre G."/>
            <person name="Bobe J."/>
            <person name="Postlethwait J.H."/>
            <person name="Berthelot C."/>
            <person name="Roest Crollius H."/>
            <person name="Guiguen Y."/>
        </authorList>
    </citation>
    <scope>NUCLEOTIDE SEQUENCE</scope>
    <source>
        <strain evidence="1">NC1722</strain>
    </source>
</reference>